<evidence type="ECO:0000259" key="7">
    <source>
        <dbReference type="PROSITE" id="PS50905"/>
    </source>
</evidence>
<organism evidence="8 9">
    <name type="scientific">Corynebacterium halotolerans YIM 70093 = DSM 44683</name>
    <dbReference type="NCBI Taxonomy" id="1121362"/>
    <lineage>
        <taxon>Bacteria</taxon>
        <taxon>Bacillati</taxon>
        <taxon>Actinomycetota</taxon>
        <taxon>Actinomycetes</taxon>
        <taxon>Mycobacteriales</taxon>
        <taxon>Corynebacteriaceae</taxon>
        <taxon>Corynebacterium</taxon>
    </lineage>
</organism>
<evidence type="ECO:0000256" key="1">
    <source>
        <dbReference type="ARBA" id="ARBA00022434"/>
    </source>
</evidence>
<feature type="binding site" evidence="5">
    <location>
        <position position="16"/>
    </location>
    <ligand>
        <name>Fe cation</name>
        <dbReference type="ChEBI" id="CHEBI:24875"/>
        <label>1</label>
    </ligand>
</feature>
<keyword evidence="9" id="KW-1185">Reference proteome</keyword>
<dbReference type="GO" id="GO:0004322">
    <property type="term" value="F:ferroxidase activity"/>
    <property type="evidence" value="ECO:0007669"/>
    <property type="project" value="TreeGrafter"/>
</dbReference>
<evidence type="ECO:0000256" key="5">
    <source>
        <dbReference type="PIRSR" id="PIRSR601519-1"/>
    </source>
</evidence>
<feature type="binding site" evidence="5">
    <location>
        <position position="49"/>
    </location>
    <ligand>
        <name>Fe cation</name>
        <dbReference type="ChEBI" id="CHEBI:24875"/>
        <label>1</label>
    </ligand>
</feature>
<dbReference type="PATRIC" id="fig|1121362.3.peg.97"/>
<dbReference type="GO" id="GO:0006826">
    <property type="term" value="P:iron ion transport"/>
    <property type="evidence" value="ECO:0007669"/>
    <property type="project" value="InterPro"/>
</dbReference>
<dbReference type="EMBL" id="CP003697">
    <property type="protein sequence ID" value="AGF71118.1"/>
    <property type="molecule type" value="Genomic_DNA"/>
</dbReference>
<proteinExistence type="predicted"/>
<dbReference type="AlphaFoldDB" id="M1NI87"/>
<gene>
    <name evidence="8" type="ORF">A605_00510</name>
</gene>
<dbReference type="InterPro" id="IPR012347">
    <property type="entry name" value="Ferritin-like"/>
</dbReference>
<sequence>MNEKLHQTMNSQIIAEFESALVYMQLSYELDRLSFPGMSSWMSNQSDEERFHASKFADHMLARDVRVQLSDVPVTPTTISTPLEAFEIALKHERKISEMIRELARIADSVEDYDSRSLINWFLDEQIEEEDTVSRIVDQIRLVGDDGSGLLRIDAQLSTAHPRNDGNR</sequence>
<dbReference type="InterPro" id="IPR009040">
    <property type="entry name" value="Ferritin-like_diiron"/>
</dbReference>
<dbReference type="Proteomes" id="UP000011723">
    <property type="component" value="Chromosome"/>
</dbReference>
<evidence type="ECO:0000313" key="8">
    <source>
        <dbReference type="EMBL" id="AGF71118.1"/>
    </source>
</evidence>
<dbReference type="eggNOG" id="COG1528">
    <property type="taxonomic scope" value="Bacteria"/>
</dbReference>
<dbReference type="GO" id="GO:0008199">
    <property type="term" value="F:ferric iron binding"/>
    <property type="evidence" value="ECO:0007669"/>
    <property type="project" value="InterPro"/>
</dbReference>
<keyword evidence="2 5" id="KW-0479">Metal-binding</keyword>
<dbReference type="SUPFAM" id="SSF47240">
    <property type="entry name" value="Ferritin-like"/>
    <property type="match status" value="1"/>
</dbReference>
<dbReference type="GO" id="GO:0008198">
    <property type="term" value="F:ferrous iron binding"/>
    <property type="evidence" value="ECO:0007669"/>
    <property type="project" value="TreeGrafter"/>
</dbReference>
<feature type="binding site" evidence="5">
    <location>
        <position position="93"/>
    </location>
    <ligand>
        <name>Fe cation</name>
        <dbReference type="ChEBI" id="CHEBI:24875"/>
        <label>1</label>
    </ligand>
</feature>
<dbReference type="KEGG" id="chn:A605_00510"/>
<dbReference type="STRING" id="1121362.A605_00510"/>
<dbReference type="GO" id="GO:0005829">
    <property type="term" value="C:cytosol"/>
    <property type="evidence" value="ECO:0007669"/>
    <property type="project" value="TreeGrafter"/>
</dbReference>
<dbReference type="CDD" id="cd01055">
    <property type="entry name" value="Nonheme_Ferritin"/>
    <property type="match status" value="1"/>
</dbReference>
<reference evidence="8 9" key="1">
    <citation type="journal article" date="2012" name="Stand. Genomic Sci.">
        <title>Genome sequence of the halotolerant bacterium Corynebacterium halotolerans type strain YIM 70093(T) (= DSM 44683(T)).</title>
        <authorList>
            <person name="Ruckert C."/>
            <person name="Albersmeier A."/>
            <person name="Al-Dilaimi A."/>
            <person name="Niehaus K."/>
            <person name="Szczepanowski R."/>
            <person name="Kalinowski J."/>
        </authorList>
    </citation>
    <scope>NUCLEOTIDE SEQUENCE [LARGE SCALE GENOMIC DNA]</scope>
    <source>
        <strain evidence="8">YIM 70093</strain>
    </source>
</reference>
<keyword evidence="3" id="KW-0560">Oxidoreductase</keyword>
<dbReference type="GO" id="GO:0006879">
    <property type="term" value="P:intracellular iron ion homeostasis"/>
    <property type="evidence" value="ECO:0007669"/>
    <property type="project" value="UniProtKB-KW"/>
</dbReference>
<dbReference type="PANTHER" id="PTHR11431">
    <property type="entry name" value="FERRITIN"/>
    <property type="match status" value="1"/>
</dbReference>
<dbReference type="PANTHER" id="PTHR11431:SF127">
    <property type="entry name" value="BACTERIAL NON-HEME FERRITIN"/>
    <property type="match status" value="1"/>
</dbReference>
<keyword evidence="4 5" id="KW-0408">Iron</keyword>
<protein>
    <recommendedName>
        <fullName evidence="6">Ferritin</fullName>
    </recommendedName>
</protein>
<evidence type="ECO:0000256" key="2">
    <source>
        <dbReference type="ARBA" id="ARBA00022723"/>
    </source>
</evidence>
<feature type="binding site" evidence="5">
    <location>
        <position position="52"/>
    </location>
    <ligand>
        <name>Fe cation</name>
        <dbReference type="ChEBI" id="CHEBI:24875"/>
        <label>1</label>
    </ligand>
</feature>
<accession>M1NI87</accession>
<dbReference type="InterPro" id="IPR041719">
    <property type="entry name" value="Ferritin_prok"/>
</dbReference>
<evidence type="ECO:0000313" key="9">
    <source>
        <dbReference type="Proteomes" id="UP000011723"/>
    </source>
</evidence>
<evidence type="ECO:0000256" key="6">
    <source>
        <dbReference type="RuleBase" id="RU361145"/>
    </source>
</evidence>
<dbReference type="Gene3D" id="1.20.1260.10">
    <property type="match status" value="1"/>
</dbReference>
<evidence type="ECO:0000256" key="3">
    <source>
        <dbReference type="ARBA" id="ARBA00023002"/>
    </source>
</evidence>
<evidence type="ECO:0000256" key="4">
    <source>
        <dbReference type="ARBA" id="ARBA00023004"/>
    </source>
</evidence>
<dbReference type="InterPro" id="IPR009078">
    <property type="entry name" value="Ferritin-like_SF"/>
</dbReference>
<dbReference type="InterPro" id="IPR001519">
    <property type="entry name" value="Ferritin"/>
</dbReference>
<feature type="domain" description="Ferritin-like diiron" evidence="7">
    <location>
        <begin position="1"/>
        <end position="144"/>
    </location>
</feature>
<name>M1NI87_9CORY</name>
<dbReference type="PROSITE" id="PS50905">
    <property type="entry name" value="FERRITIN_LIKE"/>
    <property type="match status" value="1"/>
</dbReference>
<dbReference type="Pfam" id="PF00210">
    <property type="entry name" value="Ferritin"/>
    <property type="match status" value="1"/>
</dbReference>
<feature type="binding site" evidence="5">
    <location>
        <position position="126"/>
    </location>
    <ligand>
        <name>Fe cation</name>
        <dbReference type="ChEBI" id="CHEBI:24875"/>
        <label>1</label>
    </ligand>
</feature>
<dbReference type="HOGENOM" id="CLU_065681_1_2_11"/>
<keyword evidence="1 6" id="KW-0409">Iron storage</keyword>
<dbReference type="InterPro" id="IPR008331">
    <property type="entry name" value="Ferritin_DPS_dom"/>
</dbReference>